<evidence type="ECO:0000256" key="6">
    <source>
        <dbReference type="ARBA" id="ARBA00022759"/>
    </source>
</evidence>
<dbReference type="GO" id="GO:0003676">
    <property type="term" value="F:nucleic acid binding"/>
    <property type="evidence" value="ECO:0007669"/>
    <property type="project" value="InterPro"/>
</dbReference>
<comment type="catalytic activity">
    <reaction evidence="1">
        <text>Endonucleolytic cleavage to 5'-phosphomononucleotide and 5'-phosphooligonucleotide end-products.</text>
        <dbReference type="EC" id="3.1.30.1"/>
    </reaction>
</comment>
<evidence type="ECO:0000256" key="7">
    <source>
        <dbReference type="ARBA" id="ARBA00022801"/>
    </source>
</evidence>
<comment type="similarity">
    <text evidence="2">Belongs to the nuclease type I family.</text>
</comment>
<keyword evidence="4" id="KW-0540">Nuclease</keyword>
<evidence type="ECO:0000256" key="4">
    <source>
        <dbReference type="ARBA" id="ARBA00022722"/>
    </source>
</evidence>
<evidence type="ECO:0000313" key="10">
    <source>
        <dbReference type="EMBL" id="CAD1847166.1"/>
    </source>
</evidence>
<dbReference type="CDD" id="cd11010">
    <property type="entry name" value="S1-P1_nuclease"/>
    <property type="match status" value="1"/>
</dbReference>
<keyword evidence="8" id="KW-1015">Disulfide bond</keyword>
<keyword evidence="9" id="KW-0325">Glycoprotein</keyword>
<keyword evidence="7" id="KW-0378">Hydrolase</keyword>
<protein>
    <recommendedName>
        <fullName evidence="3">Aspergillus nuclease S1</fullName>
        <ecNumber evidence="3">3.1.30.1</ecNumber>
    </recommendedName>
</protein>
<dbReference type="PANTHER" id="PTHR33146">
    <property type="entry name" value="ENDONUCLEASE 4"/>
    <property type="match status" value="1"/>
</dbReference>
<organism evidence="10">
    <name type="scientific">Ananas comosus var. bracteatus</name>
    <name type="common">red pineapple</name>
    <dbReference type="NCBI Taxonomy" id="296719"/>
    <lineage>
        <taxon>Eukaryota</taxon>
        <taxon>Viridiplantae</taxon>
        <taxon>Streptophyta</taxon>
        <taxon>Embryophyta</taxon>
        <taxon>Tracheophyta</taxon>
        <taxon>Spermatophyta</taxon>
        <taxon>Magnoliopsida</taxon>
        <taxon>Liliopsida</taxon>
        <taxon>Poales</taxon>
        <taxon>Bromeliaceae</taxon>
        <taxon>Bromelioideae</taxon>
        <taxon>Ananas</taxon>
    </lineage>
</organism>
<evidence type="ECO:0000256" key="5">
    <source>
        <dbReference type="ARBA" id="ARBA00022723"/>
    </source>
</evidence>
<gene>
    <name evidence="10" type="ORF">CB5_LOCUS30377</name>
</gene>
<reference evidence="10" key="1">
    <citation type="submission" date="2020-07" db="EMBL/GenBank/DDBJ databases">
        <authorList>
            <person name="Lin J."/>
        </authorList>
    </citation>
    <scope>NUCLEOTIDE SEQUENCE</scope>
</reference>
<dbReference type="InterPro" id="IPR008947">
    <property type="entry name" value="PLipase_C/P1_nuclease_dom_sf"/>
</dbReference>
<keyword evidence="5" id="KW-0479">Metal-binding</keyword>
<dbReference type="PANTHER" id="PTHR33146:SF14">
    <property type="entry name" value="ENDONUCLEASE 1"/>
    <property type="match status" value="1"/>
</dbReference>
<dbReference type="GO" id="GO:0004521">
    <property type="term" value="F:RNA endonuclease activity"/>
    <property type="evidence" value="ECO:0007669"/>
    <property type="project" value="UniProtKB-ARBA"/>
</dbReference>
<evidence type="ECO:0000256" key="3">
    <source>
        <dbReference type="ARBA" id="ARBA00012562"/>
    </source>
</evidence>
<dbReference type="EC" id="3.1.30.1" evidence="3"/>
<dbReference type="SUPFAM" id="SSF48537">
    <property type="entry name" value="Phospholipase C/P1 nuclease"/>
    <property type="match status" value="1"/>
</dbReference>
<name>A0A6V7QWQ8_ANACO</name>
<dbReference type="EMBL" id="CAJEUB010000038">
    <property type="protein sequence ID" value="CAD1847166.1"/>
    <property type="molecule type" value="Genomic_DNA"/>
</dbReference>
<dbReference type="Pfam" id="PF02265">
    <property type="entry name" value="S1-P1_nuclease"/>
    <property type="match status" value="1"/>
</dbReference>
<dbReference type="InterPro" id="IPR003154">
    <property type="entry name" value="S1/P1nuclease"/>
</dbReference>
<evidence type="ECO:0000256" key="8">
    <source>
        <dbReference type="ARBA" id="ARBA00023157"/>
    </source>
</evidence>
<dbReference type="Gene3D" id="1.10.575.10">
    <property type="entry name" value="P1 Nuclease"/>
    <property type="match status" value="1"/>
</dbReference>
<evidence type="ECO:0000256" key="2">
    <source>
        <dbReference type="ARBA" id="ARBA00009547"/>
    </source>
</evidence>
<dbReference type="GO" id="GO:0000014">
    <property type="term" value="F:single-stranded DNA endodeoxyribonuclease activity"/>
    <property type="evidence" value="ECO:0007669"/>
    <property type="project" value="UniProtKB-ARBA"/>
</dbReference>
<proteinExistence type="inferred from homology"/>
<sequence length="367" mass="40135">MGSVPTVLFSVGSFVKLLLSSVCLVLVVSAPVALSWSKEGHMLTCRIAQKLLDPEAAEARCASGLIRFDTGTSTGGQVPFTSLTPLTKLATSPTQETATIPMEQRTCVAGAVRNFTNQLLHYRHGTSDRKYNFTEALLFLSHFMGDIHQPMHVGFTSDQGGNTINLHWFRHKSNLHHVWDREIILTALADYYDKDMDVFQEDLQNNFTSGIWSDDTSSWGDCDDLFSCPTKYATESITLACKWGYEGVNEGDTLSDNYFNSRMPIVAKRIAQGGVRTKTSCTHFKFNPICVAVPHWLSEKDVNLTLFTYAGNIIVLTLNPAAAAAAAAVTVTGETPLGRRSFTAAVSLKLGLFHAAAPAAVFDARAR</sequence>
<dbReference type="AlphaFoldDB" id="A0A6V7QWQ8"/>
<dbReference type="GO" id="GO:0006308">
    <property type="term" value="P:DNA catabolic process"/>
    <property type="evidence" value="ECO:0007669"/>
    <property type="project" value="InterPro"/>
</dbReference>
<keyword evidence="6" id="KW-0255">Endonuclease</keyword>
<accession>A0A6V7QWQ8</accession>
<dbReference type="GO" id="GO:0046872">
    <property type="term" value="F:metal ion binding"/>
    <property type="evidence" value="ECO:0007669"/>
    <property type="project" value="UniProtKB-KW"/>
</dbReference>
<evidence type="ECO:0000256" key="1">
    <source>
        <dbReference type="ARBA" id="ARBA00000245"/>
    </source>
</evidence>
<evidence type="ECO:0000256" key="9">
    <source>
        <dbReference type="ARBA" id="ARBA00023180"/>
    </source>
</evidence>